<dbReference type="Pfam" id="PF12833">
    <property type="entry name" value="HTH_18"/>
    <property type="match status" value="1"/>
</dbReference>
<gene>
    <name evidence="5" type="ORF">G8759_02185</name>
</gene>
<keyword evidence="2" id="KW-0238">DNA-binding</keyword>
<dbReference type="Gene3D" id="1.10.10.60">
    <property type="entry name" value="Homeodomain-like"/>
    <property type="match status" value="2"/>
</dbReference>
<dbReference type="PROSITE" id="PS00041">
    <property type="entry name" value="HTH_ARAC_FAMILY_1"/>
    <property type="match status" value="1"/>
</dbReference>
<dbReference type="InterPro" id="IPR013096">
    <property type="entry name" value="Cupin_2"/>
</dbReference>
<dbReference type="KEGG" id="spib:G8759_02185"/>
<evidence type="ECO:0000313" key="6">
    <source>
        <dbReference type="Proteomes" id="UP000501802"/>
    </source>
</evidence>
<dbReference type="GO" id="GO:0003700">
    <property type="term" value="F:DNA-binding transcription factor activity"/>
    <property type="evidence" value="ECO:0007669"/>
    <property type="project" value="InterPro"/>
</dbReference>
<dbReference type="Pfam" id="PF07883">
    <property type="entry name" value="Cupin_2"/>
    <property type="match status" value="1"/>
</dbReference>
<evidence type="ECO:0000313" key="5">
    <source>
        <dbReference type="EMBL" id="QIP11522.1"/>
    </source>
</evidence>
<dbReference type="InterPro" id="IPR018060">
    <property type="entry name" value="HTH_AraC"/>
</dbReference>
<evidence type="ECO:0000256" key="3">
    <source>
        <dbReference type="ARBA" id="ARBA00023163"/>
    </source>
</evidence>
<dbReference type="SUPFAM" id="SSF51182">
    <property type="entry name" value="RmlC-like cupins"/>
    <property type="match status" value="1"/>
</dbReference>
<dbReference type="InterPro" id="IPR018062">
    <property type="entry name" value="HTH_AraC-typ_CS"/>
</dbReference>
<dbReference type="Gene3D" id="2.60.120.10">
    <property type="entry name" value="Jelly Rolls"/>
    <property type="match status" value="1"/>
</dbReference>
<evidence type="ECO:0000256" key="2">
    <source>
        <dbReference type="ARBA" id="ARBA00023125"/>
    </source>
</evidence>
<dbReference type="InterPro" id="IPR011051">
    <property type="entry name" value="RmlC_Cupin_sf"/>
</dbReference>
<organism evidence="5 6">
    <name type="scientific">Spirosoma aureum</name>
    <dbReference type="NCBI Taxonomy" id="2692134"/>
    <lineage>
        <taxon>Bacteria</taxon>
        <taxon>Pseudomonadati</taxon>
        <taxon>Bacteroidota</taxon>
        <taxon>Cytophagia</taxon>
        <taxon>Cytophagales</taxon>
        <taxon>Cytophagaceae</taxon>
        <taxon>Spirosoma</taxon>
    </lineage>
</organism>
<keyword evidence="1" id="KW-0805">Transcription regulation</keyword>
<dbReference type="InterPro" id="IPR014710">
    <property type="entry name" value="RmlC-like_jellyroll"/>
</dbReference>
<dbReference type="Proteomes" id="UP000501802">
    <property type="component" value="Chromosome"/>
</dbReference>
<dbReference type="EMBL" id="CP050063">
    <property type="protein sequence ID" value="QIP11522.1"/>
    <property type="molecule type" value="Genomic_DNA"/>
</dbReference>
<dbReference type="PROSITE" id="PS01124">
    <property type="entry name" value="HTH_ARAC_FAMILY_2"/>
    <property type="match status" value="1"/>
</dbReference>
<dbReference type="PANTHER" id="PTHR43280">
    <property type="entry name" value="ARAC-FAMILY TRANSCRIPTIONAL REGULATOR"/>
    <property type="match status" value="1"/>
</dbReference>
<evidence type="ECO:0000259" key="4">
    <source>
        <dbReference type="PROSITE" id="PS01124"/>
    </source>
</evidence>
<dbReference type="SUPFAM" id="SSF46689">
    <property type="entry name" value="Homeodomain-like"/>
    <property type="match status" value="2"/>
</dbReference>
<proteinExistence type="predicted"/>
<dbReference type="PANTHER" id="PTHR43280:SF2">
    <property type="entry name" value="HTH-TYPE TRANSCRIPTIONAL REGULATOR EXSA"/>
    <property type="match status" value="1"/>
</dbReference>
<keyword evidence="3" id="KW-0804">Transcription</keyword>
<accession>A0A6G9AGC2</accession>
<dbReference type="SMART" id="SM00342">
    <property type="entry name" value="HTH_ARAC"/>
    <property type="match status" value="1"/>
</dbReference>
<dbReference type="InterPro" id="IPR009057">
    <property type="entry name" value="Homeodomain-like_sf"/>
</dbReference>
<dbReference type="GO" id="GO:0043565">
    <property type="term" value="F:sequence-specific DNA binding"/>
    <property type="evidence" value="ECO:0007669"/>
    <property type="project" value="InterPro"/>
</dbReference>
<protein>
    <submittedName>
        <fullName evidence="5">AraC family transcriptional regulator</fullName>
    </submittedName>
</protein>
<name>A0A6G9AGC2_9BACT</name>
<reference evidence="5 6" key="1">
    <citation type="submission" date="2020-03" db="EMBL/GenBank/DDBJ databases">
        <authorList>
            <person name="Kim M.K."/>
        </authorList>
    </citation>
    <scope>NUCLEOTIDE SEQUENCE [LARGE SCALE GENOMIC DNA]</scope>
    <source>
        <strain evidence="5 6">BT328</strain>
    </source>
</reference>
<keyword evidence="6" id="KW-1185">Reference proteome</keyword>
<sequence length="295" mass="34240">MRPQLLKVPLSSECSFSIRQDVVPYFYNRWHYHPEIELVHLEKGRGTQFVGDNIQNFQEGDVLLIGSNLPHYWRCDPVYFDNQVGLVAQATVVHFRDNFWGDTFLQLPENRLIAQFLEKSRQGIRLHGQTKEETKRLLARMLAEKCPTQIGTTRIISLIQVLSMLAQSTEIELLSTVDYPNHFDDADTDRINQIYAYSIAHFRRKISLDEIAKVANMSPNSFCRYFKSRSRKSYSHFLLELRVQHACKLLIEGRLSIAQVCYESGFNQFSGFNKYFKLITGKSPMHYQKAFGEAG</sequence>
<feature type="domain" description="HTH araC/xylS-type" evidence="4">
    <location>
        <begin position="192"/>
        <end position="290"/>
    </location>
</feature>
<dbReference type="AlphaFoldDB" id="A0A6G9AGC2"/>
<dbReference type="RefSeq" id="WP_167204792.1">
    <property type="nucleotide sequence ID" value="NZ_CP050063.1"/>
</dbReference>
<dbReference type="CDD" id="cd06976">
    <property type="entry name" value="cupin_MtlR-like_N"/>
    <property type="match status" value="1"/>
</dbReference>
<evidence type="ECO:0000256" key="1">
    <source>
        <dbReference type="ARBA" id="ARBA00023015"/>
    </source>
</evidence>